<dbReference type="PANTHER" id="PTHR14359">
    <property type="entry name" value="HOMO-OLIGOMERIC FLAVIN CONTAINING CYS DECARBOXYLASE FAMILY"/>
    <property type="match status" value="1"/>
</dbReference>
<comment type="similarity">
    <text evidence="3 4">In the C-terminal section; belongs to the PPC synthetase family.</text>
</comment>
<dbReference type="KEGG" id="meiy:MIN45_P0259"/>
<dbReference type="RefSeq" id="WP_286292876.1">
    <property type="nucleotide sequence ID" value="NZ_AP024718.1"/>
</dbReference>
<proteinExistence type="inferred from homology"/>
<dbReference type="GO" id="GO:0010181">
    <property type="term" value="F:FMN binding"/>
    <property type="evidence" value="ECO:0007669"/>
    <property type="project" value="UniProtKB-UniRule"/>
</dbReference>
<dbReference type="Pfam" id="PF04127">
    <property type="entry name" value="DFP"/>
    <property type="match status" value="1"/>
</dbReference>
<keyword evidence="8" id="KW-1185">Reference proteome</keyword>
<feature type="binding site" evidence="3">
    <location>
        <position position="281"/>
    </location>
    <ligand>
        <name>CTP</name>
        <dbReference type="ChEBI" id="CHEBI:37563"/>
    </ligand>
</feature>
<comment type="cofactor">
    <cofactor evidence="3">
        <name>FMN</name>
        <dbReference type="ChEBI" id="CHEBI:58210"/>
    </cofactor>
    <text evidence="3">Binds 1 FMN per subunit.</text>
</comment>
<name>A0AAU9CJU1_9GAMM</name>
<feature type="active site" description="Proton donor" evidence="3">
    <location>
        <position position="161"/>
    </location>
</feature>
<sequence>MEFRTLSRRRILLGITGGIAAYKTAELVRLLRRAGAEVQVVMTEAATRFITPLTLQALSGRPVRTGLFDPRAEAAMGHIELARWAEQVVIAPASADFLARLRIGMADDLLTTLCLATEAPVAVAPAMNRVMWQHPATRENVAVLRQRGVDIWGPAEGAQACGEAGPGRMLEPAEIFEHLEACWRGGPLAGRRVLITAGPTREAIDPVRFLSNRSSGKMGYALAQAAREAGAEVVLVSGPVSLPSPAGVAVVAVESAAQMYEQVMARVADCDVFIGAAAVADYAPVTVAGQKLKKHRDRLQLELVRTPDILAAVATHRPRPFTVGFAAETERVREYARDKLARKGLDLIAANPVGPGQGFDRDDNTLWVFWPGGERDLGTASKKALARRLITLIGERYGQENRTEDSR</sequence>
<comment type="cofactor">
    <cofactor evidence="3">
        <name>Mg(2+)</name>
        <dbReference type="ChEBI" id="CHEBI:18420"/>
    </cofactor>
</comment>
<dbReference type="HAMAP" id="MF_02225">
    <property type="entry name" value="CoaBC"/>
    <property type="match status" value="1"/>
</dbReference>
<comment type="catalytic activity">
    <reaction evidence="3 4">
        <text>N-[(R)-4-phosphopantothenoyl]-L-cysteine + H(+) = (R)-4'-phosphopantetheine + CO2</text>
        <dbReference type="Rhea" id="RHEA:16793"/>
        <dbReference type="ChEBI" id="CHEBI:15378"/>
        <dbReference type="ChEBI" id="CHEBI:16526"/>
        <dbReference type="ChEBI" id="CHEBI:59458"/>
        <dbReference type="ChEBI" id="CHEBI:61723"/>
        <dbReference type="EC" id="4.1.1.36"/>
    </reaction>
</comment>
<dbReference type="GO" id="GO:0004633">
    <property type="term" value="F:phosphopantothenoylcysteine decarboxylase activity"/>
    <property type="evidence" value="ECO:0007669"/>
    <property type="project" value="UniProtKB-UniRule"/>
</dbReference>
<evidence type="ECO:0000259" key="5">
    <source>
        <dbReference type="Pfam" id="PF02441"/>
    </source>
</evidence>
<keyword evidence="3" id="KW-0511">Multifunctional enzyme</keyword>
<comment type="pathway">
    <text evidence="3 4">Cofactor biosynthesis; coenzyme A biosynthesis; CoA from (R)-pantothenate: step 3/5.</text>
</comment>
<feature type="region of interest" description="Phosphopantothenoylcysteine decarboxylase" evidence="3">
    <location>
        <begin position="1"/>
        <end position="192"/>
    </location>
</feature>
<keyword evidence="3" id="KW-0460">Magnesium</keyword>
<dbReference type="Gene3D" id="3.40.50.10300">
    <property type="entry name" value="CoaB-like"/>
    <property type="match status" value="1"/>
</dbReference>
<comment type="caution">
    <text evidence="3">Lacks conserved residue(s) required for the propagation of feature annotation.</text>
</comment>
<dbReference type="EC" id="6.3.2.5" evidence="3"/>
<evidence type="ECO:0000259" key="6">
    <source>
        <dbReference type="Pfam" id="PF04127"/>
    </source>
</evidence>
<dbReference type="PANTHER" id="PTHR14359:SF6">
    <property type="entry name" value="PHOSPHOPANTOTHENOYLCYSTEINE DECARBOXYLASE"/>
    <property type="match status" value="1"/>
</dbReference>
<evidence type="ECO:0000313" key="7">
    <source>
        <dbReference type="EMBL" id="BCX87892.1"/>
    </source>
</evidence>
<feature type="binding site" evidence="3">
    <location>
        <position position="291"/>
    </location>
    <ligand>
        <name>CTP</name>
        <dbReference type="ChEBI" id="CHEBI:37563"/>
    </ligand>
</feature>
<evidence type="ECO:0000256" key="1">
    <source>
        <dbReference type="ARBA" id="ARBA00022793"/>
    </source>
</evidence>
<feature type="domain" description="Flavoprotein" evidence="5">
    <location>
        <begin position="10"/>
        <end position="178"/>
    </location>
</feature>
<keyword evidence="3 4" id="KW-0436">Ligase</keyword>
<dbReference type="AlphaFoldDB" id="A0AAU9CJU1"/>
<dbReference type="InterPro" id="IPR003382">
    <property type="entry name" value="Flavoprotein"/>
</dbReference>
<dbReference type="GO" id="GO:0015937">
    <property type="term" value="P:coenzyme A biosynthetic process"/>
    <property type="evidence" value="ECO:0007669"/>
    <property type="project" value="UniProtKB-UniRule"/>
</dbReference>
<dbReference type="GO" id="GO:0071513">
    <property type="term" value="C:phosphopantothenoylcysteine decarboxylase complex"/>
    <property type="evidence" value="ECO:0007669"/>
    <property type="project" value="TreeGrafter"/>
</dbReference>
<feature type="binding site" evidence="3">
    <location>
        <position position="325"/>
    </location>
    <ligand>
        <name>CTP</name>
        <dbReference type="ChEBI" id="CHEBI:37563"/>
    </ligand>
</feature>
<comment type="pathway">
    <text evidence="3 4">Cofactor biosynthesis; coenzyme A biosynthesis; CoA from (R)-pantothenate: step 2/5.</text>
</comment>
<keyword evidence="3" id="KW-0479">Metal-binding</keyword>
<dbReference type="SUPFAM" id="SSF52507">
    <property type="entry name" value="Homo-oligomeric flavin-containing Cys decarboxylases, HFCD"/>
    <property type="match status" value="1"/>
</dbReference>
<feature type="domain" description="DNA/pantothenate metabolism flavoprotein C-terminal" evidence="6">
    <location>
        <begin position="188"/>
        <end position="393"/>
    </location>
</feature>
<dbReference type="Pfam" id="PF02441">
    <property type="entry name" value="Flavoprotein"/>
    <property type="match status" value="1"/>
</dbReference>
<comment type="catalytic activity">
    <reaction evidence="3 4">
        <text>(R)-4'-phosphopantothenate + L-cysteine + CTP = N-[(R)-4-phosphopantothenoyl]-L-cysteine + CMP + diphosphate + H(+)</text>
        <dbReference type="Rhea" id="RHEA:19397"/>
        <dbReference type="ChEBI" id="CHEBI:10986"/>
        <dbReference type="ChEBI" id="CHEBI:15378"/>
        <dbReference type="ChEBI" id="CHEBI:33019"/>
        <dbReference type="ChEBI" id="CHEBI:35235"/>
        <dbReference type="ChEBI" id="CHEBI:37563"/>
        <dbReference type="ChEBI" id="CHEBI:59458"/>
        <dbReference type="ChEBI" id="CHEBI:60377"/>
        <dbReference type="EC" id="6.3.2.5"/>
    </reaction>
</comment>
<keyword evidence="3 4" id="KW-0288">FMN</keyword>
<dbReference type="Proteomes" id="UP001321450">
    <property type="component" value="Chromosome"/>
</dbReference>
<evidence type="ECO:0000313" key="8">
    <source>
        <dbReference type="Proteomes" id="UP001321450"/>
    </source>
</evidence>
<dbReference type="NCBIfam" id="TIGR00521">
    <property type="entry name" value="coaBC_dfp"/>
    <property type="match status" value="1"/>
</dbReference>
<feature type="binding site" evidence="3">
    <location>
        <position position="343"/>
    </location>
    <ligand>
        <name>CTP</name>
        <dbReference type="ChEBI" id="CHEBI:37563"/>
    </ligand>
</feature>
<keyword evidence="1 3" id="KW-0210">Decarboxylase</keyword>
<dbReference type="InterPro" id="IPR035929">
    <property type="entry name" value="CoaB-like_sf"/>
</dbReference>
<dbReference type="GO" id="GO:0015941">
    <property type="term" value="P:pantothenate catabolic process"/>
    <property type="evidence" value="ECO:0007669"/>
    <property type="project" value="InterPro"/>
</dbReference>
<feature type="binding site" evidence="3">
    <location>
        <begin position="307"/>
        <end position="310"/>
    </location>
    <ligand>
        <name>CTP</name>
        <dbReference type="ChEBI" id="CHEBI:37563"/>
    </ligand>
</feature>
<dbReference type="InterPro" id="IPR036551">
    <property type="entry name" value="Flavin_trans-like"/>
</dbReference>
<dbReference type="GO" id="GO:0046872">
    <property type="term" value="F:metal ion binding"/>
    <property type="evidence" value="ECO:0007669"/>
    <property type="project" value="UniProtKB-KW"/>
</dbReference>
<accession>A0AAU9CJU1</accession>
<feature type="binding site" evidence="3">
    <location>
        <position position="339"/>
    </location>
    <ligand>
        <name>CTP</name>
        <dbReference type="ChEBI" id="CHEBI:37563"/>
    </ligand>
</feature>
<dbReference type="Gene3D" id="3.40.50.1950">
    <property type="entry name" value="Flavin prenyltransferase-like"/>
    <property type="match status" value="1"/>
</dbReference>
<feature type="region of interest" description="Phosphopantothenate--cysteine ligase" evidence="3">
    <location>
        <begin position="193"/>
        <end position="407"/>
    </location>
</feature>
<comment type="function">
    <text evidence="3">Catalyzes two sequential steps in the biosynthesis of coenzyme A. In the first step cysteine is conjugated to 4'-phosphopantothenate to form 4-phosphopantothenoylcysteine. In the second step the latter compound is decarboxylated to form 4'-phosphopantotheine.</text>
</comment>
<comment type="similarity">
    <text evidence="3 4">In the N-terminal section; belongs to the HFCD (homo-oligomeric flavin containing Cys decarboxylase) superfamily.</text>
</comment>
<dbReference type="InterPro" id="IPR005252">
    <property type="entry name" value="CoaBC"/>
</dbReference>
<dbReference type="InterPro" id="IPR007085">
    <property type="entry name" value="DNA/pantothenate-metab_flavo_C"/>
</dbReference>
<protein>
    <recommendedName>
        <fullName evidence="3">Coenzyme A biosynthesis bifunctional protein CoaBC</fullName>
    </recommendedName>
    <alternativeName>
        <fullName evidence="3">DNA/pantothenate metabolism flavoprotein</fullName>
    </alternativeName>
    <alternativeName>
        <fullName evidence="3">Phosphopantothenoylcysteine synthetase/decarboxylase</fullName>
        <shortName evidence="3">PPCS-PPCDC</shortName>
    </alternativeName>
    <domain>
        <recommendedName>
            <fullName evidence="3">Phosphopantothenoylcysteine decarboxylase</fullName>
            <shortName evidence="3">PPC decarboxylase</shortName>
            <shortName evidence="3">PPC-DC</shortName>
            <ecNumber evidence="3">4.1.1.36</ecNumber>
        </recommendedName>
        <alternativeName>
            <fullName evidence="3">CoaC</fullName>
        </alternativeName>
    </domain>
    <domain>
        <recommendedName>
            <fullName evidence="3">Phosphopantothenate--cysteine ligase</fullName>
            <ecNumber evidence="3">6.3.2.5</ecNumber>
        </recommendedName>
        <alternativeName>
            <fullName evidence="3">CoaB</fullName>
        </alternativeName>
        <alternativeName>
            <fullName evidence="3">Phosphopantothenoylcysteine synthetase</fullName>
            <shortName evidence="3">PPC synthetase</shortName>
            <shortName evidence="3">PPC-S</shortName>
        </alternativeName>
    </domain>
</protein>
<dbReference type="EC" id="4.1.1.36" evidence="3"/>
<comment type="function">
    <text evidence="4">Catalyzes two steps in the biosynthesis of coenzyme A. In the first step cysteine is conjugated to 4'-phosphopantothenate to form 4-phosphopantothenoylcysteine, in the latter compound is decarboxylated to form 4'-phosphopantotheine.</text>
</comment>
<keyword evidence="3 4" id="KW-0285">Flavoprotein</keyword>
<organism evidence="7 8">
    <name type="scientific">Methylomarinovum tepidoasis</name>
    <dbReference type="NCBI Taxonomy" id="2840183"/>
    <lineage>
        <taxon>Bacteria</taxon>
        <taxon>Pseudomonadati</taxon>
        <taxon>Pseudomonadota</taxon>
        <taxon>Gammaproteobacteria</taxon>
        <taxon>Methylococcales</taxon>
        <taxon>Methylothermaceae</taxon>
        <taxon>Methylomarinovum</taxon>
    </lineage>
</organism>
<dbReference type="GO" id="GO:0004632">
    <property type="term" value="F:phosphopantothenate--cysteine ligase activity"/>
    <property type="evidence" value="ECO:0007669"/>
    <property type="project" value="UniProtKB-UniRule"/>
</dbReference>
<dbReference type="EMBL" id="AP024718">
    <property type="protein sequence ID" value="BCX87892.1"/>
    <property type="molecule type" value="Genomic_DNA"/>
</dbReference>
<evidence type="ECO:0000256" key="4">
    <source>
        <dbReference type="RuleBase" id="RU364078"/>
    </source>
</evidence>
<gene>
    <name evidence="3" type="primary">coaBC</name>
    <name evidence="7" type="ORF">MIN45_P0259</name>
</gene>
<evidence type="ECO:0000256" key="2">
    <source>
        <dbReference type="ARBA" id="ARBA00023239"/>
    </source>
</evidence>
<keyword evidence="2 3" id="KW-0456">Lyase</keyword>
<evidence type="ECO:0000256" key="3">
    <source>
        <dbReference type="HAMAP-Rule" id="MF_02225"/>
    </source>
</evidence>
<dbReference type="SUPFAM" id="SSF102645">
    <property type="entry name" value="CoaB-like"/>
    <property type="match status" value="1"/>
</dbReference>
<reference evidence="8" key="1">
    <citation type="journal article" date="2024" name="Int. J. Syst. Evol. Microbiol.">
        <title>Methylomarinovum tepidoasis sp. nov., a moderately thermophilic methanotroph of the family Methylothermaceae isolated from a deep-sea hydrothermal field.</title>
        <authorList>
            <person name="Hirayama H."/>
            <person name="Takaki Y."/>
            <person name="Abe M."/>
            <person name="Miyazaki M."/>
            <person name="Uematsu K."/>
            <person name="Matsui Y."/>
            <person name="Takai K."/>
        </authorList>
    </citation>
    <scope>NUCLEOTIDE SEQUENCE [LARGE SCALE GENOMIC DNA]</scope>
    <source>
        <strain evidence="8">IN45</strain>
    </source>
</reference>